<gene>
    <name evidence="2" type="ORF">G6N74_01075</name>
</gene>
<accession>A0A7C9V8X2</accession>
<organism evidence="2 3">
    <name type="scientific">Mesorhizobium zhangyense</name>
    <dbReference type="NCBI Taxonomy" id="1776730"/>
    <lineage>
        <taxon>Bacteria</taxon>
        <taxon>Pseudomonadati</taxon>
        <taxon>Pseudomonadota</taxon>
        <taxon>Alphaproteobacteria</taxon>
        <taxon>Hyphomicrobiales</taxon>
        <taxon>Phyllobacteriaceae</taxon>
        <taxon>Mesorhizobium</taxon>
    </lineage>
</organism>
<sequence>MTLYGFHTGFLLSPKVTGAFCRGAKAPLRHISSYLENGLPDDATAVAMYGILRGAGQLYREAERRNLDFYYLDHGYFARSDHWLNWFNRSPSWFRVTKNGHSINKLTAGNDDRFRRHFEKHYPLRPWRGGKGEAIVILPPTPAIRWFFDCDDWGRQIVDQIRRFTDLPIVWREKPNAKNIDDTGNPDGTFSTPTPPAVDRLEISKASLQADLDKAAMVVCYNSNVAIEAVQQGIPVYCEEQCAAFPIRFSLESLSDPASLEREPDRWNWLTHLANNQFSMSELKSGYAFRHLSQR</sequence>
<evidence type="ECO:0000313" key="3">
    <source>
        <dbReference type="Proteomes" id="UP000481252"/>
    </source>
</evidence>
<evidence type="ECO:0000256" key="1">
    <source>
        <dbReference type="SAM" id="MobiDB-lite"/>
    </source>
</evidence>
<proteinExistence type="predicted"/>
<keyword evidence="3" id="KW-1185">Reference proteome</keyword>
<dbReference type="RefSeq" id="WP_165113365.1">
    <property type="nucleotide sequence ID" value="NZ_JAAKZG010000001.1"/>
</dbReference>
<reference evidence="2 3" key="1">
    <citation type="submission" date="2020-02" db="EMBL/GenBank/DDBJ databases">
        <title>Genome sequence of the type strain CGMCC 1.15528 of Mesorhizobium zhangyense.</title>
        <authorList>
            <person name="Gao J."/>
            <person name="Sun J."/>
        </authorList>
    </citation>
    <scope>NUCLEOTIDE SEQUENCE [LARGE SCALE GENOMIC DNA]</scope>
    <source>
        <strain evidence="2 3">CGMCC 1.15528</strain>
    </source>
</reference>
<name>A0A7C9V8X2_9HYPH</name>
<evidence type="ECO:0000313" key="2">
    <source>
        <dbReference type="EMBL" id="NGN39647.1"/>
    </source>
</evidence>
<feature type="region of interest" description="Disordered" evidence="1">
    <location>
        <begin position="176"/>
        <end position="195"/>
    </location>
</feature>
<protein>
    <submittedName>
        <fullName evidence="2">Uncharacterized protein</fullName>
    </submittedName>
</protein>
<dbReference type="Proteomes" id="UP000481252">
    <property type="component" value="Unassembled WGS sequence"/>
</dbReference>
<comment type="caution">
    <text evidence="2">The sequence shown here is derived from an EMBL/GenBank/DDBJ whole genome shotgun (WGS) entry which is preliminary data.</text>
</comment>
<dbReference type="EMBL" id="JAAKZG010000001">
    <property type="protein sequence ID" value="NGN39647.1"/>
    <property type="molecule type" value="Genomic_DNA"/>
</dbReference>
<dbReference type="AlphaFoldDB" id="A0A7C9V8X2"/>